<dbReference type="GO" id="GO:0009102">
    <property type="term" value="P:biotin biosynthetic process"/>
    <property type="evidence" value="ECO:0007669"/>
    <property type="project" value="UniProtKB-UniRule"/>
</dbReference>
<dbReference type="EC" id="2.1.1.197" evidence="3 8"/>
<dbReference type="PANTHER" id="PTHR13090:SF1">
    <property type="entry name" value="ARGININE-HYDROXYLASE NDUFAF5, MITOCHONDRIAL"/>
    <property type="match status" value="1"/>
</dbReference>
<dbReference type="PANTHER" id="PTHR13090">
    <property type="entry name" value="ARGININE-HYDROXYLASE NDUFAF5, MITOCHONDRIAL"/>
    <property type="match status" value="1"/>
</dbReference>
<evidence type="ECO:0000256" key="6">
    <source>
        <dbReference type="ARBA" id="ARBA00022691"/>
    </source>
</evidence>
<dbReference type="SUPFAM" id="SSF53335">
    <property type="entry name" value="S-adenosyl-L-methionine-dependent methyltransferases"/>
    <property type="match status" value="1"/>
</dbReference>
<proteinExistence type="inferred from homology"/>
<feature type="domain" description="Methyltransferase type 11" evidence="9">
    <location>
        <begin position="50"/>
        <end position="144"/>
    </location>
</feature>
<sequence length="264" mass="28771">MVANIDRRKVQGAFHRQAADYDSKAVVQARVVERMTAILRKEVQAPKKILDIGAGTGNLLAELRRLYPEATAIGADLALGMCRAAAQKLEGSVQLVNADAERLPFADGVFDVVVSTSTYQWLPSLDNAFADVRRVLKPGGLFCFALFGERTLYELRESYRKVLNGAPDRTHSFHPGAEVLAALQRTGFSGAGVTSAMEVEMHPDVPELLRSLKRIGAGNAAPGGSQGLSQRRVMLEMMETYQREYGQDGQIPASYEVLYGLGRG</sequence>
<dbReference type="InterPro" id="IPR029063">
    <property type="entry name" value="SAM-dependent_MTases_sf"/>
</dbReference>
<dbReference type="RefSeq" id="WP_199384858.1">
    <property type="nucleotide sequence ID" value="NZ_JAEMHM010000011.1"/>
</dbReference>
<keyword evidence="6 8" id="KW-0949">S-adenosyl-L-methionine</keyword>
<dbReference type="Pfam" id="PF08241">
    <property type="entry name" value="Methyltransf_11"/>
    <property type="match status" value="1"/>
</dbReference>
<dbReference type="InterPro" id="IPR011814">
    <property type="entry name" value="BioC"/>
</dbReference>
<dbReference type="HAMAP" id="MF_00835">
    <property type="entry name" value="BioC"/>
    <property type="match status" value="1"/>
</dbReference>
<dbReference type="Gene3D" id="3.40.50.150">
    <property type="entry name" value="Vaccinia Virus protein VP39"/>
    <property type="match status" value="1"/>
</dbReference>
<dbReference type="GO" id="GO:0032259">
    <property type="term" value="P:methylation"/>
    <property type="evidence" value="ECO:0007669"/>
    <property type="project" value="UniProtKB-KW"/>
</dbReference>
<evidence type="ECO:0000256" key="5">
    <source>
        <dbReference type="ARBA" id="ARBA00022679"/>
    </source>
</evidence>
<dbReference type="GO" id="GO:0102130">
    <property type="term" value="F:malonyl-CoA methyltransferase activity"/>
    <property type="evidence" value="ECO:0007669"/>
    <property type="project" value="UniProtKB-EC"/>
</dbReference>
<evidence type="ECO:0000256" key="4">
    <source>
        <dbReference type="ARBA" id="ARBA00022603"/>
    </source>
</evidence>
<comment type="pathway">
    <text evidence="2 8">Cofactor biosynthesis; biotin biosynthesis.</text>
</comment>
<name>A0A8J7LVV1_9BACT</name>
<evidence type="ECO:0000313" key="11">
    <source>
        <dbReference type="Proteomes" id="UP000636888"/>
    </source>
</evidence>
<comment type="catalytic activity">
    <reaction evidence="1 8">
        <text>malonyl-[ACP] + S-adenosyl-L-methionine = malonyl-[ACP] methyl ester + S-adenosyl-L-homocysteine</text>
        <dbReference type="Rhea" id="RHEA:17105"/>
        <dbReference type="Rhea" id="RHEA-COMP:9623"/>
        <dbReference type="Rhea" id="RHEA-COMP:9954"/>
        <dbReference type="ChEBI" id="CHEBI:57856"/>
        <dbReference type="ChEBI" id="CHEBI:59789"/>
        <dbReference type="ChEBI" id="CHEBI:78449"/>
        <dbReference type="ChEBI" id="CHEBI:78845"/>
        <dbReference type="EC" id="2.1.1.197"/>
    </reaction>
</comment>
<evidence type="ECO:0000256" key="7">
    <source>
        <dbReference type="ARBA" id="ARBA00022756"/>
    </source>
</evidence>
<dbReference type="GO" id="GO:0010340">
    <property type="term" value="F:carboxyl-O-methyltransferase activity"/>
    <property type="evidence" value="ECO:0007669"/>
    <property type="project" value="UniProtKB-UniRule"/>
</dbReference>
<dbReference type="InterPro" id="IPR013216">
    <property type="entry name" value="Methyltransf_11"/>
</dbReference>
<keyword evidence="4 8" id="KW-0489">Methyltransferase</keyword>
<dbReference type="AlphaFoldDB" id="A0A8J7LVV1"/>
<comment type="function">
    <text evidence="8">Converts the free carboxyl group of a malonyl-thioester to its methyl ester by transfer of a methyl group from S-adenosyl-L-methionine (SAM). It allows to synthesize pimeloyl-ACP via the fatty acid synthetic pathway.</text>
</comment>
<dbReference type="GO" id="GO:0008757">
    <property type="term" value="F:S-adenosylmethionine-dependent methyltransferase activity"/>
    <property type="evidence" value="ECO:0007669"/>
    <property type="project" value="InterPro"/>
</dbReference>
<dbReference type="Proteomes" id="UP000636888">
    <property type="component" value="Unassembled WGS sequence"/>
</dbReference>
<evidence type="ECO:0000259" key="9">
    <source>
        <dbReference type="Pfam" id="PF08241"/>
    </source>
</evidence>
<accession>A0A8J7LVV1</accession>
<keyword evidence="5 8" id="KW-0808">Transferase</keyword>
<evidence type="ECO:0000256" key="2">
    <source>
        <dbReference type="ARBA" id="ARBA00004746"/>
    </source>
</evidence>
<evidence type="ECO:0000256" key="1">
    <source>
        <dbReference type="ARBA" id="ARBA00000852"/>
    </source>
</evidence>
<dbReference type="CDD" id="cd02440">
    <property type="entry name" value="AdoMet_MTases"/>
    <property type="match status" value="1"/>
</dbReference>
<evidence type="ECO:0000256" key="3">
    <source>
        <dbReference type="ARBA" id="ARBA00012327"/>
    </source>
</evidence>
<evidence type="ECO:0000313" key="10">
    <source>
        <dbReference type="EMBL" id="MBJ6725969.1"/>
    </source>
</evidence>
<keyword evidence="11" id="KW-1185">Reference proteome</keyword>
<keyword evidence="7 8" id="KW-0093">Biotin biosynthesis</keyword>
<reference evidence="10" key="1">
    <citation type="submission" date="2020-12" db="EMBL/GenBank/DDBJ databases">
        <title>Geomonas sp. Red875, isolated from river sediment.</title>
        <authorList>
            <person name="Xu Z."/>
            <person name="Zhang Z."/>
            <person name="Masuda Y."/>
            <person name="Itoh H."/>
            <person name="Senoo K."/>
        </authorList>
    </citation>
    <scope>NUCLEOTIDE SEQUENCE</scope>
    <source>
        <strain evidence="10">Red875</strain>
    </source>
</reference>
<organism evidence="10 11">
    <name type="scientific">Geomesophilobacter sediminis</name>
    <dbReference type="NCBI Taxonomy" id="2798584"/>
    <lineage>
        <taxon>Bacteria</taxon>
        <taxon>Pseudomonadati</taxon>
        <taxon>Thermodesulfobacteriota</taxon>
        <taxon>Desulfuromonadia</taxon>
        <taxon>Geobacterales</taxon>
        <taxon>Geobacteraceae</taxon>
        <taxon>Geomesophilobacter</taxon>
    </lineage>
</organism>
<evidence type="ECO:0000256" key="8">
    <source>
        <dbReference type="HAMAP-Rule" id="MF_00835"/>
    </source>
</evidence>
<dbReference type="EMBL" id="JAEMHM010000011">
    <property type="protein sequence ID" value="MBJ6725969.1"/>
    <property type="molecule type" value="Genomic_DNA"/>
</dbReference>
<dbReference type="InterPro" id="IPR050602">
    <property type="entry name" value="Malonyl-ACP_OMT"/>
</dbReference>
<protein>
    <recommendedName>
        <fullName evidence="3 8">Malonyl-[acyl-carrier protein] O-methyltransferase</fullName>
        <shortName evidence="8">Malonyl-ACP O-methyltransferase</shortName>
        <ecNumber evidence="3 8">2.1.1.197</ecNumber>
    </recommendedName>
    <alternativeName>
        <fullName evidence="8">Biotin synthesis protein BioC</fullName>
    </alternativeName>
</protein>
<dbReference type="UniPathway" id="UPA00078"/>
<gene>
    <name evidence="8" type="primary">bioC</name>
    <name evidence="10" type="ORF">JFN93_14725</name>
</gene>
<comment type="caution">
    <text evidence="10">The sequence shown here is derived from an EMBL/GenBank/DDBJ whole genome shotgun (WGS) entry which is preliminary data.</text>
</comment>
<comment type="similarity">
    <text evidence="8">Belongs to the methyltransferase superfamily.</text>
</comment>